<dbReference type="SMART" id="SM00343">
    <property type="entry name" value="ZnF_C2HC"/>
    <property type="match status" value="2"/>
</dbReference>
<feature type="region of interest" description="Disordered" evidence="2">
    <location>
        <begin position="243"/>
        <end position="296"/>
    </location>
</feature>
<dbReference type="PANTHER" id="PTHR34482:SF49">
    <property type="entry name" value="RETROTRANSPOSON GAG DOMAIN-CONTAINING PROTEIN"/>
    <property type="match status" value="1"/>
</dbReference>
<keyword evidence="4" id="KW-1185">Reference proteome</keyword>
<feature type="compositionally biased region" description="Low complexity" evidence="2">
    <location>
        <begin position="278"/>
        <end position="288"/>
    </location>
</feature>
<feature type="compositionally biased region" description="Basic residues" evidence="2">
    <location>
        <begin position="1"/>
        <end position="10"/>
    </location>
</feature>
<feature type="compositionally biased region" description="Acidic residues" evidence="2">
    <location>
        <begin position="20"/>
        <end position="40"/>
    </location>
</feature>
<feature type="domain" description="CCHC-type" evidence="3">
    <location>
        <begin position="324"/>
        <end position="339"/>
    </location>
</feature>
<dbReference type="InterPro" id="IPR005162">
    <property type="entry name" value="Retrotrans_gag_dom"/>
</dbReference>
<dbReference type="Pfam" id="PF00098">
    <property type="entry name" value="zf-CCHC"/>
    <property type="match status" value="1"/>
</dbReference>
<dbReference type="RefSeq" id="XP_039132778.1">
    <property type="nucleotide sequence ID" value="XM_039276844.1"/>
</dbReference>
<proteinExistence type="predicted"/>
<evidence type="ECO:0000256" key="2">
    <source>
        <dbReference type="SAM" id="MobiDB-lite"/>
    </source>
</evidence>
<evidence type="ECO:0000259" key="3">
    <source>
        <dbReference type="PROSITE" id="PS50158"/>
    </source>
</evidence>
<dbReference type="Proteomes" id="UP001515500">
    <property type="component" value="Chromosome 9"/>
</dbReference>
<feature type="compositionally biased region" description="Low complexity" evidence="2">
    <location>
        <begin position="390"/>
        <end position="403"/>
    </location>
</feature>
<reference evidence="5 6" key="1">
    <citation type="submission" date="2025-04" db="UniProtKB">
        <authorList>
            <consortium name="RefSeq"/>
        </authorList>
    </citation>
    <scope>IDENTIFICATION</scope>
</reference>
<protein>
    <submittedName>
        <fullName evidence="5 6">Uncharacterized protein LOC120269508 isoform X1</fullName>
    </submittedName>
</protein>
<dbReference type="Pfam" id="PF03732">
    <property type="entry name" value="Retrotrans_gag"/>
    <property type="match status" value="1"/>
</dbReference>
<dbReference type="InterPro" id="IPR036875">
    <property type="entry name" value="Znf_CCHC_sf"/>
</dbReference>
<dbReference type="SUPFAM" id="SSF57756">
    <property type="entry name" value="Retrovirus zinc finger-like domains"/>
    <property type="match status" value="1"/>
</dbReference>
<feature type="region of interest" description="Disordered" evidence="2">
    <location>
        <begin position="1"/>
        <end position="44"/>
    </location>
</feature>
<dbReference type="InterPro" id="IPR001878">
    <property type="entry name" value="Znf_CCHC"/>
</dbReference>
<keyword evidence="1" id="KW-0863">Zinc-finger</keyword>
<dbReference type="Gene3D" id="4.10.60.10">
    <property type="entry name" value="Zinc finger, CCHC-type"/>
    <property type="match status" value="1"/>
</dbReference>
<accession>A0AB40C0Q8</accession>
<evidence type="ECO:0000256" key="1">
    <source>
        <dbReference type="PROSITE-ProRule" id="PRU00047"/>
    </source>
</evidence>
<dbReference type="AlphaFoldDB" id="A0AB40C0Q8"/>
<name>A0AB40C0Q8_DIOCR</name>
<keyword evidence="1" id="KW-0479">Metal-binding</keyword>
<feature type="region of interest" description="Disordered" evidence="2">
    <location>
        <begin position="338"/>
        <end position="431"/>
    </location>
</feature>
<evidence type="ECO:0000313" key="4">
    <source>
        <dbReference type="Proteomes" id="UP001515500"/>
    </source>
</evidence>
<dbReference type="GeneID" id="120269508"/>
<organism evidence="4 5">
    <name type="scientific">Dioscorea cayennensis subsp. rotundata</name>
    <name type="common">White Guinea yam</name>
    <name type="synonym">Dioscorea rotundata</name>
    <dbReference type="NCBI Taxonomy" id="55577"/>
    <lineage>
        <taxon>Eukaryota</taxon>
        <taxon>Viridiplantae</taxon>
        <taxon>Streptophyta</taxon>
        <taxon>Embryophyta</taxon>
        <taxon>Tracheophyta</taxon>
        <taxon>Spermatophyta</taxon>
        <taxon>Magnoliopsida</taxon>
        <taxon>Liliopsida</taxon>
        <taxon>Dioscoreales</taxon>
        <taxon>Dioscoreaceae</taxon>
        <taxon>Dioscorea</taxon>
    </lineage>
</organism>
<sequence>MPRGRGRPRRGPANPPPEPMQEEQEAPDQSDEEVQQEELPDPASMTDIMREVVLLLRAQRQQHTPGGGRDLSAEFRRHAPPLFSGTTDPTVAGYWVSQIERTFRAMQCPDRDKVRLATFMLQDSAAQWFENELRLKGESSFRTWKQFKEAFYAKYFSMSRRAQMERQFLSLRQGSLSVEEYEAEFDRLSQFATTLVSDESSRSRRFVDGLKTHIRRAIVPFLNQTYAEIVDIAKNLEITWQETQDQGRHEHPRHRQNPRKSQSSGSSSGHSRGEHRSQPYSRPPSSSSGSGGRRSFGSVAQAVQCPTCGGGHSQAECRRAVGACYRCGSRDHFVAQCPQSPPWPQGGDRTRSAPVEQPRSSDGSRHTGAPGRSQQSASRGRPGKAPMMHRPSSSSRPAGRGRPVTQGRVFALTQEDAEASHDVVADFGSEP</sequence>
<gene>
    <name evidence="5 6" type="primary">LOC120269508</name>
</gene>
<feature type="compositionally biased region" description="Low complexity" evidence="2">
    <location>
        <begin position="261"/>
        <end position="270"/>
    </location>
</feature>
<dbReference type="PANTHER" id="PTHR34482">
    <property type="entry name" value="DNA DAMAGE-INDUCIBLE PROTEIN 1-LIKE"/>
    <property type="match status" value="1"/>
</dbReference>
<dbReference type="RefSeq" id="XP_039132779.1">
    <property type="nucleotide sequence ID" value="XM_039276845.1"/>
</dbReference>
<dbReference type="GO" id="GO:0003676">
    <property type="term" value="F:nucleic acid binding"/>
    <property type="evidence" value="ECO:0007669"/>
    <property type="project" value="InterPro"/>
</dbReference>
<dbReference type="GO" id="GO:0008270">
    <property type="term" value="F:zinc ion binding"/>
    <property type="evidence" value="ECO:0007669"/>
    <property type="project" value="UniProtKB-KW"/>
</dbReference>
<evidence type="ECO:0000313" key="6">
    <source>
        <dbReference type="RefSeq" id="XP_039132779.1"/>
    </source>
</evidence>
<keyword evidence="1" id="KW-0862">Zinc</keyword>
<evidence type="ECO:0000313" key="5">
    <source>
        <dbReference type="RefSeq" id="XP_039132778.1"/>
    </source>
</evidence>
<dbReference type="PROSITE" id="PS50158">
    <property type="entry name" value="ZF_CCHC"/>
    <property type="match status" value="1"/>
</dbReference>